<gene>
    <name evidence="1" type="ORF">E6O75_ATG01448</name>
</gene>
<keyword evidence="2" id="KW-1185">Reference proteome</keyword>
<dbReference type="Proteomes" id="UP000298493">
    <property type="component" value="Unassembled WGS sequence"/>
</dbReference>
<evidence type="ECO:0000313" key="1">
    <source>
        <dbReference type="EMBL" id="TID26955.1"/>
    </source>
</evidence>
<reference evidence="1 2" key="1">
    <citation type="submission" date="2019-04" db="EMBL/GenBank/DDBJ databases">
        <title>High contiguity whole genome sequence and gene annotation resource for two Venturia nashicola isolates.</title>
        <authorList>
            <person name="Prokchorchik M."/>
            <person name="Won K."/>
            <person name="Lee Y."/>
            <person name="Choi E.D."/>
            <person name="Segonzac C."/>
            <person name="Sohn K.H."/>
        </authorList>
    </citation>
    <scope>NUCLEOTIDE SEQUENCE [LARGE SCALE GENOMIC DNA]</scope>
    <source>
        <strain evidence="1 2">PRI2</strain>
    </source>
</reference>
<accession>A0A4Z1PS43</accession>
<dbReference type="EMBL" id="SNSC02000002">
    <property type="protein sequence ID" value="TID26955.1"/>
    <property type="molecule type" value="Genomic_DNA"/>
</dbReference>
<name>A0A4Z1PS43_9PEZI</name>
<protein>
    <submittedName>
        <fullName evidence="1">Uncharacterized protein</fullName>
    </submittedName>
</protein>
<dbReference type="AlphaFoldDB" id="A0A4Z1PS43"/>
<sequence>MPVSRVLTPSISTPSLLLPLKPSSSFALFFLQPSDINSIISAREPESWSSVGAGTKMCRRGPSLCGIPQLHDHIFDKLLSDDSSETDDGTDSALIIHKPTAEQKSPFFLLPAGTCEYFPKDLNNINS</sequence>
<organism evidence="1 2">
    <name type="scientific">Venturia nashicola</name>
    <dbReference type="NCBI Taxonomy" id="86259"/>
    <lineage>
        <taxon>Eukaryota</taxon>
        <taxon>Fungi</taxon>
        <taxon>Dikarya</taxon>
        <taxon>Ascomycota</taxon>
        <taxon>Pezizomycotina</taxon>
        <taxon>Dothideomycetes</taxon>
        <taxon>Pleosporomycetidae</taxon>
        <taxon>Venturiales</taxon>
        <taxon>Venturiaceae</taxon>
        <taxon>Venturia</taxon>
    </lineage>
</organism>
<proteinExistence type="predicted"/>
<evidence type="ECO:0000313" key="2">
    <source>
        <dbReference type="Proteomes" id="UP000298493"/>
    </source>
</evidence>
<comment type="caution">
    <text evidence="1">The sequence shown here is derived from an EMBL/GenBank/DDBJ whole genome shotgun (WGS) entry which is preliminary data.</text>
</comment>